<organism evidence="2 4">
    <name type="scientific">Yersinia aldovae</name>
    <dbReference type="NCBI Taxonomy" id="29483"/>
    <lineage>
        <taxon>Bacteria</taxon>
        <taxon>Pseudomonadati</taxon>
        <taxon>Pseudomonadota</taxon>
        <taxon>Gammaproteobacteria</taxon>
        <taxon>Enterobacterales</taxon>
        <taxon>Yersiniaceae</taxon>
        <taxon>Yersinia</taxon>
    </lineage>
</organism>
<gene>
    <name evidence="2" type="ORF">ERS137965_02238</name>
    <name evidence="1" type="ORF">ERS137966_01024</name>
</gene>
<evidence type="ECO:0000313" key="4">
    <source>
        <dbReference type="Proteomes" id="UP000041595"/>
    </source>
</evidence>
<sequence length="114" mass="13192">MSIENDLYVRIGGVLYNEAPEKAKVILLNAELSPENDHAKLLFDYVDNEGNKDWFSPENPQTDSELMDCLIQLRNYYVENDLTNGRPAWRSCEVKLNVENMKLSIDFQYDELAS</sequence>
<evidence type="ECO:0000313" key="3">
    <source>
        <dbReference type="Proteomes" id="UP000038647"/>
    </source>
</evidence>
<evidence type="ECO:0000313" key="2">
    <source>
        <dbReference type="EMBL" id="CNL16257.1"/>
    </source>
</evidence>
<dbReference type="AlphaFoldDB" id="A0A0T9U2Q3"/>
<reference evidence="1 3" key="2">
    <citation type="submission" date="2015-03" db="EMBL/GenBank/DDBJ databases">
        <authorList>
            <consortium name="Pathogen Informatics"/>
            <person name="Murphy D."/>
        </authorList>
    </citation>
    <scope>NUCLEOTIDE SEQUENCE [LARGE SCALE GENOMIC DNA]</scope>
    <source>
        <strain evidence="1 3">IP08791</strain>
    </source>
</reference>
<dbReference type="Gene3D" id="3.30.500.20">
    <property type="entry name" value="BH3703-like domains"/>
    <property type="match status" value="1"/>
</dbReference>
<dbReference type="OrthoDB" id="8598731at2"/>
<dbReference type="EMBL" id="CQEJ01000011">
    <property type="protein sequence ID" value="CNL16257.1"/>
    <property type="molecule type" value="Genomic_DNA"/>
</dbReference>
<dbReference type="Proteomes" id="UP000041595">
    <property type="component" value="Unassembled WGS sequence"/>
</dbReference>
<dbReference type="SUPFAM" id="SSF160424">
    <property type="entry name" value="BH3703-like"/>
    <property type="match status" value="1"/>
</dbReference>
<dbReference type="eggNOG" id="ENOG5032V53">
    <property type="taxonomic scope" value="Bacteria"/>
</dbReference>
<dbReference type="Proteomes" id="UP000038647">
    <property type="component" value="Unassembled WGS sequence"/>
</dbReference>
<name>A0A0T9U2Q3_YERAL</name>
<dbReference type="EMBL" id="CQEH01000003">
    <property type="protein sequence ID" value="CNK70619.1"/>
    <property type="molecule type" value="Genomic_DNA"/>
</dbReference>
<dbReference type="RefSeq" id="WP_004702810.1">
    <property type="nucleotide sequence ID" value="NZ_CABHPY010000141.1"/>
</dbReference>
<protein>
    <submittedName>
        <fullName evidence="2">Protein of uncharacterized function, DUF600</fullName>
    </submittedName>
</protein>
<evidence type="ECO:0000313" key="1">
    <source>
        <dbReference type="EMBL" id="CNK70619.1"/>
    </source>
</evidence>
<accession>A0A0T9U2Q3</accession>
<keyword evidence="3" id="KW-1185">Reference proteome</keyword>
<proteinExistence type="predicted"/>
<reference evidence="2 4" key="1">
    <citation type="submission" date="2015-03" db="EMBL/GenBank/DDBJ databases">
        <authorList>
            <person name="Murphy D."/>
        </authorList>
    </citation>
    <scope>NUCLEOTIDE SEQUENCE [LARGE SCALE GENOMIC DNA]</scope>
    <source>
        <strain evidence="2 4">IP06005</strain>
    </source>
</reference>
<dbReference type="InterPro" id="IPR036170">
    <property type="entry name" value="YezG-like_sf"/>
</dbReference>